<organism evidence="1 2">
    <name type="scientific">Acanthoscelides obtectus</name>
    <name type="common">Bean weevil</name>
    <name type="synonym">Bruchus obtectus</name>
    <dbReference type="NCBI Taxonomy" id="200917"/>
    <lineage>
        <taxon>Eukaryota</taxon>
        <taxon>Metazoa</taxon>
        <taxon>Ecdysozoa</taxon>
        <taxon>Arthropoda</taxon>
        <taxon>Hexapoda</taxon>
        <taxon>Insecta</taxon>
        <taxon>Pterygota</taxon>
        <taxon>Neoptera</taxon>
        <taxon>Endopterygota</taxon>
        <taxon>Coleoptera</taxon>
        <taxon>Polyphaga</taxon>
        <taxon>Cucujiformia</taxon>
        <taxon>Chrysomeloidea</taxon>
        <taxon>Chrysomelidae</taxon>
        <taxon>Bruchinae</taxon>
        <taxon>Bruchini</taxon>
        <taxon>Acanthoscelides</taxon>
    </lineage>
</organism>
<name>A0A9P0KTD1_ACAOB</name>
<protein>
    <submittedName>
        <fullName evidence="1">Uncharacterized protein</fullName>
    </submittedName>
</protein>
<proteinExistence type="predicted"/>
<accession>A0A9P0KTD1</accession>
<dbReference type="EMBL" id="CAKOFQ010006944">
    <property type="protein sequence ID" value="CAH1983681.1"/>
    <property type="molecule type" value="Genomic_DNA"/>
</dbReference>
<dbReference type="Proteomes" id="UP001152888">
    <property type="component" value="Unassembled WGS sequence"/>
</dbReference>
<sequence>MFRQEVLQKALAISNLTLDRPGTSHPTVTMFPAVPPIQTITSPSNIQQLDLVEEPASQQTIQTQDCVYSLINL</sequence>
<comment type="caution">
    <text evidence="1">The sequence shown here is derived from an EMBL/GenBank/DDBJ whole genome shotgun (WGS) entry which is preliminary data.</text>
</comment>
<keyword evidence="2" id="KW-1185">Reference proteome</keyword>
<evidence type="ECO:0000313" key="1">
    <source>
        <dbReference type="EMBL" id="CAH1983681.1"/>
    </source>
</evidence>
<evidence type="ECO:0000313" key="2">
    <source>
        <dbReference type="Proteomes" id="UP001152888"/>
    </source>
</evidence>
<gene>
    <name evidence="1" type="ORF">ACAOBT_LOCUS15692</name>
</gene>
<dbReference type="AlphaFoldDB" id="A0A9P0KTD1"/>
<reference evidence="1" key="1">
    <citation type="submission" date="2022-03" db="EMBL/GenBank/DDBJ databases">
        <authorList>
            <person name="Sayadi A."/>
        </authorList>
    </citation>
    <scope>NUCLEOTIDE SEQUENCE</scope>
</reference>